<proteinExistence type="predicted"/>
<evidence type="ECO:0000313" key="2">
    <source>
        <dbReference type="Proteomes" id="UP000623467"/>
    </source>
</evidence>
<protein>
    <submittedName>
        <fullName evidence="1">Zn(2)-C6 fungal-type domain-containing protein</fullName>
    </submittedName>
</protein>
<accession>A0A8H6Z1X1</accession>
<comment type="caution">
    <text evidence="1">The sequence shown here is derived from an EMBL/GenBank/DDBJ whole genome shotgun (WGS) entry which is preliminary data.</text>
</comment>
<keyword evidence="2" id="KW-1185">Reference proteome</keyword>
<sequence length="244" mass="27565">MSASARKDHCNFLTIHPVPSGISKEEYERKHSTWLDAVAQTPVAQRNMLKITMFIQQDTLTEPIGRLEMPSPTPTVVTHIVFEDVENFKEVARDPAFKALVDQAKEFRIPQRRQPLYESQERKHAIGIFKIPPGVPKDKFEQKVEALVDGARAMPIAREKLLNYAIWYQNSEVDTEIEGLGLPTAVPVVIAMAQLDAFDRAFELIGDPTMAQYLTTTITNKDFPLHLDGDFFGAEAMVKLNKID</sequence>
<dbReference type="AlphaFoldDB" id="A0A8H6Z1X1"/>
<dbReference type="Proteomes" id="UP000623467">
    <property type="component" value="Unassembled WGS sequence"/>
</dbReference>
<organism evidence="1 2">
    <name type="scientific">Mycena sanguinolenta</name>
    <dbReference type="NCBI Taxonomy" id="230812"/>
    <lineage>
        <taxon>Eukaryota</taxon>
        <taxon>Fungi</taxon>
        <taxon>Dikarya</taxon>
        <taxon>Basidiomycota</taxon>
        <taxon>Agaricomycotina</taxon>
        <taxon>Agaricomycetes</taxon>
        <taxon>Agaricomycetidae</taxon>
        <taxon>Agaricales</taxon>
        <taxon>Marasmiineae</taxon>
        <taxon>Mycenaceae</taxon>
        <taxon>Mycena</taxon>
    </lineage>
</organism>
<reference evidence="1" key="1">
    <citation type="submission" date="2020-05" db="EMBL/GenBank/DDBJ databases">
        <title>Mycena genomes resolve the evolution of fungal bioluminescence.</title>
        <authorList>
            <person name="Tsai I.J."/>
        </authorList>
    </citation>
    <scope>NUCLEOTIDE SEQUENCE</scope>
    <source>
        <strain evidence="1">160909Yilan</strain>
    </source>
</reference>
<name>A0A8H6Z1X1_9AGAR</name>
<gene>
    <name evidence="1" type="ORF">MSAN_00846400</name>
</gene>
<evidence type="ECO:0000313" key="1">
    <source>
        <dbReference type="EMBL" id="KAF7367820.1"/>
    </source>
</evidence>
<dbReference type="EMBL" id="JACAZH010000005">
    <property type="protein sequence ID" value="KAF7367820.1"/>
    <property type="molecule type" value="Genomic_DNA"/>
</dbReference>